<feature type="region of interest" description="Disordered" evidence="1">
    <location>
        <begin position="132"/>
        <end position="152"/>
    </location>
</feature>
<name>A0A2Z7B7H0_9LAMI</name>
<organism evidence="2 3">
    <name type="scientific">Dorcoceras hygrometricum</name>
    <dbReference type="NCBI Taxonomy" id="472368"/>
    <lineage>
        <taxon>Eukaryota</taxon>
        <taxon>Viridiplantae</taxon>
        <taxon>Streptophyta</taxon>
        <taxon>Embryophyta</taxon>
        <taxon>Tracheophyta</taxon>
        <taxon>Spermatophyta</taxon>
        <taxon>Magnoliopsida</taxon>
        <taxon>eudicotyledons</taxon>
        <taxon>Gunneridae</taxon>
        <taxon>Pentapetalae</taxon>
        <taxon>asterids</taxon>
        <taxon>lamiids</taxon>
        <taxon>Lamiales</taxon>
        <taxon>Gesneriaceae</taxon>
        <taxon>Didymocarpoideae</taxon>
        <taxon>Trichosporeae</taxon>
        <taxon>Loxocarpinae</taxon>
        <taxon>Dorcoceras</taxon>
    </lineage>
</organism>
<reference evidence="2 3" key="1">
    <citation type="journal article" date="2015" name="Proc. Natl. Acad. Sci. U.S.A.">
        <title>The resurrection genome of Boea hygrometrica: A blueprint for survival of dehydration.</title>
        <authorList>
            <person name="Xiao L."/>
            <person name="Yang G."/>
            <person name="Zhang L."/>
            <person name="Yang X."/>
            <person name="Zhao S."/>
            <person name="Ji Z."/>
            <person name="Zhou Q."/>
            <person name="Hu M."/>
            <person name="Wang Y."/>
            <person name="Chen M."/>
            <person name="Xu Y."/>
            <person name="Jin H."/>
            <person name="Xiao X."/>
            <person name="Hu G."/>
            <person name="Bao F."/>
            <person name="Hu Y."/>
            <person name="Wan P."/>
            <person name="Li L."/>
            <person name="Deng X."/>
            <person name="Kuang T."/>
            <person name="Xiang C."/>
            <person name="Zhu J.K."/>
            <person name="Oliver M.J."/>
            <person name="He Y."/>
        </authorList>
    </citation>
    <scope>NUCLEOTIDE SEQUENCE [LARGE SCALE GENOMIC DNA]</scope>
    <source>
        <strain evidence="3">cv. XS01</strain>
    </source>
</reference>
<dbReference type="Proteomes" id="UP000250235">
    <property type="component" value="Unassembled WGS sequence"/>
</dbReference>
<evidence type="ECO:0000256" key="1">
    <source>
        <dbReference type="SAM" id="MobiDB-lite"/>
    </source>
</evidence>
<dbReference type="EMBL" id="KV010417">
    <property type="protein sequence ID" value="KZV27675.1"/>
    <property type="molecule type" value="Genomic_DNA"/>
</dbReference>
<evidence type="ECO:0000313" key="2">
    <source>
        <dbReference type="EMBL" id="KZV27675.1"/>
    </source>
</evidence>
<accession>A0A2Z7B7H0</accession>
<protein>
    <submittedName>
        <fullName evidence="2">Uncharacterized protein</fullName>
    </submittedName>
</protein>
<proteinExistence type="predicted"/>
<evidence type="ECO:0000313" key="3">
    <source>
        <dbReference type="Proteomes" id="UP000250235"/>
    </source>
</evidence>
<dbReference type="AlphaFoldDB" id="A0A2Z7B7H0"/>
<sequence length="152" mass="16923">MKRLFSATDVPFRPQNKKKDMKVEYRLLHDIVAKSLCAKAGSFDVVTTEKFEMMAAISVGLKIDWGHIMFQTLVAMVYMPGKQSQGFLLPLSILLEKLVKAGLGVSVALHPLKVLRNKYVLTYLKKNQEVDSEGSKQSGEMAGENKFTADGL</sequence>
<gene>
    <name evidence="2" type="ORF">F511_11903</name>
</gene>
<keyword evidence="3" id="KW-1185">Reference proteome</keyword>